<dbReference type="Gene3D" id="3.50.50.60">
    <property type="entry name" value="FAD/NAD(P)-binding domain"/>
    <property type="match status" value="3"/>
</dbReference>
<evidence type="ECO:0000256" key="5">
    <source>
        <dbReference type="ARBA" id="ARBA00023002"/>
    </source>
</evidence>
<protein>
    <recommendedName>
        <fullName evidence="7">Trimethylamine monooxygenase</fullName>
        <ecNumber evidence="6">1.14.13.148</ecNumber>
    </recommendedName>
</protein>
<keyword evidence="9" id="KW-1185">Reference proteome</keyword>
<dbReference type="GO" id="GO:0050661">
    <property type="term" value="F:NADP binding"/>
    <property type="evidence" value="ECO:0007669"/>
    <property type="project" value="InterPro"/>
</dbReference>
<keyword evidence="4" id="KW-0521">NADP</keyword>
<name>A0A1H1SMX9_9BRAD</name>
<keyword evidence="5" id="KW-0560">Oxidoreductase</keyword>
<gene>
    <name evidence="8" type="ORF">SAMN05444158_2227</name>
</gene>
<dbReference type="Pfam" id="PF00743">
    <property type="entry name" value="FMO-like"/>
    <property type="match status" value="1"/>
</dbReference>
<dbReference type="GO" id="GO:0034899">
    <property type="term" value="F:trimethylamine monooxygenase activity"/>
    <property type="evidence" value="ECO:0007669"/>
    <property type="project" value="UniProtKB-EC"/>
</dbReference>
<keyword evidence="3" id="KW-0274">FAD</keyword>
<keyword evidence="2" id="KW-0285">Flavoprotein</keyword>
<dbReference type="PRINTS" id="PR00370">
    <property type="entry name" value="FMOXYGENASE"/>
</dbReference>
<dbReference type="Proteomes" id="UP000243904">
    <property type="component" value="Chromosome I"/>
</dbReference>
<dbReference type="InterPro" id="IPR000960">
    <property type="entry name" value="Flavin_mOase"/>
</dbReference>
<dbReference type="SUPFAM" id="SSF51905">
    <property type="entry name" value="FAD/NAD(P)-binding domain"/>
    <property type="match status" value="2"/>
</dbReference>
<evidence type="ECO:0000256" key="4">
    <source>
        <dbReference type="ARBA" id="ARBA00022857"/>
    </source>
</evidence>
<evidence type="ECO:0000256" key="3">
    <source>
        <dbReference type="ARBA" id="ARBA00022827"/>
    </source>
</evidence>
<reference evidence="9" key="1">
    <citation type="submission" date="2016-10" db="EMBL/GenBank/DDBJ databases">
        <authorList>
            <person name="Varghese N."/>
            <person name="Submissions S."/>
        </authorList>
    </citation>
    <scope>NUCLEOTIDE SEQUENCE [LARGE SCALE GENOMIC DNA]</scope>
    <source>
        <strain evidence="9">GAS369</strain>
    </source>
</reference>
<dbReference type="AlphaFoldDB" id="A0A1H1SMX9"/>
<dbReference type="PANTHER" id="PTHR23023">
    <property type="entry name" value="DIMETHYLANILINE MONOOXYGENASE"/>
    <property type="match status" value="1"/>
</dbReference>
<proteinExistence type="inferred from homology"/>
<dbReference type="InterPro" id="IPR036188">
    <property type="entry name" value="FAD/NAD-bd_sf"/>
</dbReference>
<dbReference type="InterPro" id="IPR050346">
    <property type="entry name" value="FMO-like"/>
</dbReference>
<evidence type="ECO:0000256" key="6">
    <source>
        <dbReference type="ARBA" id="ARBA00034528"/>
    </source>
</evidence>
<evidence type="ECO:0000313" key="9">
    <source>
        <dbReference type="Proteomes" id="UP000243904"/>
    </source>
</evidence>
<dbReference type="GO" id="GO:0050660">
    <property type="term" value="F:flavin adenine dinucleotide binding"/>
    <property type="evidence" value="ECO:0007669"/>
    <property type="project" value="InterPro"/>
</dbReference>
<sequence>MVGGAWVYDNDNGRNYLYRNLHINTSRKLTQFADFPFDAATQRIPDHRDMARYLNAYAHQFDLYSLIRFKADVAAIQPPVPGAAGDAGWTVRTADGQEGAFDAVVVCTGPFARAAHAEEIRGGFAGEYLHSSDYRTPEAFVGRRVCIIGAGNSAVDIASDICTTAARTVLVARSPVLVMPHVVLGRAIGDIGALLQRRFIPTAFRRRVMGWLIRAVHGDMTSHGFKPLTHRVHATISSTIIQDILFERVAVKQGIATIADRDIGFVDGSREAFDCIIAATGFVTEFPFLSEDIVRPVNNRLDLYKRIAAPGWPGLYFVGMINLDTPINHACERQAQWIARIESEALILPSEDDMRADIAAKQLWVEKIFGRAVRHSLQEDSVKYYAELARALRLGRRRKAARDGARKVSRLRRWRDEPRACVASSVFPSSSRSTNP</sequence>
<dbReference type="EC" id="1.14.13.148" evidence="6"/>
<comment type="similarity">
    <text evidence="1">Belongs to the FMO family.</text>
</comment>
<evidence type="ECO:0000256" key="7">
    <source>
        <dbReference type="ARBA" id="ARBA00035159"/>
    </source>
</evidence>
<organism evidence="8 9">
    <name type="scientific">Bradyrhizobium canariense</name>
    <dbReference type="NCBI Taxonomy" id="255045"/>
    <lineage>
        <taxon>Bacteria</taxon>
        <taxon>Pseudomonadati</taxon>
        <taxon>Pseudomonadota</taxon>
        <taxon>Alphaproteobacteria</taxon>
        <taxon>Hyphomicrobiales</taxon>
        <taxon>Nitrobacteraceae</taxon>
        <taxon>Bradyrhizobium</taxon>
    </lineage>
</organism>
<evidence type="ECO:0000256" key="2">
    <source>
        <dbReference type="ARBA" id="ARBA00022630"/>
    </source>
</evidence>
<evidence type="ECO:0000256" key="1">
    <source>
        <dbReference type="ARBA" id="ARBA00009183"/>
    </source>
</evidence>
<dbReference type="GO" id="GO:0004499">
    <property type="term" value="F:N,N-dimethylaniline monooxygenase activity"/>
    <property type="evidence" value="ECO:0007669"/>
    <property type="project" value="InterPro"/>
</dbReference>
<dbReference type="InterPro" id="IPR020946">
    <property type="entry name" value="Flavin_mOase-like"/>
</dbReference>
<dbReference type="EMBL" id="LT629750">
    <property type="protein sequence ID" value="SDS49322.1"/>
    <property type="molecule type" value="Genomic_DNA"/>
</dbReference>
<dbReference type="PIRSF" id="PIRSF000332">
    <property type="entry name" value="FMO"/>
    <property type="match status" value="1"/>
</dbReference>
<accession>A0A1H1SMX9</accession>
<evidence type="ECO:0000313" key="8">
    <source>
        <dbReference type="EMBL" id="SDS49322.1"/>
    </source>
</evidence>